<keyword evidence="3" id="KW-1185">Reference proteome</keyword>
<organism evidence="2 3">
    <name type="scientific">Tetraparma gracilis</name>
    <dbReference type="NCBI Taxonomy" id="2962635"/>
    <lineage>
        <taxon>Eukaryota</taxon>
        <taxon>Sar</taxon>
        <taxon>Stramenopiles</taxon>
        <taxon>Ochrophyta</taxon>
        <taxon>Bolidophyceae</taxon>
        <taxon>Parmales</taxon>
        <taxon>Triparmaceae</taxon>
        <taxon>Tetraparma</taxon>
    </lineage>
</organism>
<comment type="caution">
    <text evidence="2">The sequence shown here is derived from an EMBL/GenBank/DDBJ whole genome shotgun (WGS) entry which is preliminary data.</text>
</comment>
<accession>A0ABQ6MGJ3</accession>
<evidence type="ECO:0000313" key="2">
    <source>
        <dbReference type="EMBL" id="GMI25828.1"/>
    </source>
</evidence>
<gene>
    <name evidence="2" type="ORF">TeGR_g8119</name>
</gene>
<feature type="region of interest" description="Disordered" evidence="1">
    <location>
        <begin position="39"/>
        <end position="71"/>
    </location>
</feature>
<name>A0ABQ6MGJ3_9STRA</name>
<dbReference type="Proteomes" id="UP001165060">
    <property type="component" value="Unassembled WGS sequence"/>
</dbReference>
<protein>
    <submittedName>
        <fullName evidence="2">Uncharacterized protein</fullName>
    </submittedName>
</protein>
<feature type="compositionally biased region" description="Polar residues" evidence="1">
    <location>
        <begin position="60"/>
        <end position="71"/>
    </location>
</feature>
<feature type="non-terminal residue" evidence="2">
    <location>
        <position position="1"/>
    </location>
</feature>
<sequence length="71" mass="7896">NKGIELDRDVFLADCAKTVEKVVAVKEGTVPESAFTDRELFPGLPDREGEQKGAPLFINKKNTYSKATKKR</sequence>
<proteinExistence type="predicted"/>
<feature type="compositionally biased region" description="Basic and acidic residues" evidence="1">
    <location>
        <begin position="39"/>
        <end position="51"/>
    </location>
</feature>
<evidence type="ECO:0000256" key="1">
    <source>
        <dbReference type="SAM" id="MobiDB-lite"/>
    </source>
</evidence>
<evidence type="ECO:0000313" key="3">
    <source>
        <dbReference type="Proteomes" id="UP001165060"/>
    </source>
</evidence>
<reference evidence="2 3" key="1">
    <citation type="journal article" date="2023" name="Commun. Biol.">
        <title>Genome analysis of Parmales, the sister group of diatoms, reveals the evolutionary specialization of diatoms from phago-mixotrophs to photoautotrophs.</title>
        <authorList>
            <person name="Ban H."/>
            <person name="Sato S."/>
            <person name="Yoshikawa S."/>
            <person name="Yamada K."/>
            <person name="Nakamura Y."/>
            <person name="Ichinomiya M."/>
            <person name="Sato N."/>
            <person name="Blanc-Mathieu R."/>
            <person name="Endo H."/>
            <person name="Kuwata A."/>
            <person name="Ogata H."/>
        </authorList>
    </citation>
    <scope>NUCLEOTIDE SEQUENCE [LARGE SCALE GENOMIC DNA]</scope>
</reference>
<dbReference type="EMBL" id="BRYB01002814">
    <property type="protein sequence ID" value="GMI25828.1"/>
    <property type="molecule type" value="Genomic_DNA"/>
</dbReference>